<dbReference type="EMBL" id="JABANM010034941">
    <property type="protein sequence ID" value="KAF4698818.1"/>
    <property type="molecule type" value="Genomic_DNA"/>
</dbReference>
<organism evidence="1 2">
    <name type="scientific">Perkinsus olseni</name>
    <name type="common">Perkinsus atlanticus</name>
    <dbReference type="NCBI Taxonomy" id="32597"/>
    <lineage>
        <taxon>Eukaryota</taxon>
        <taxon>Sar</taxon>
        <taxon>Alveolata</taxon>
        <taxon>Perkinsozoa</taxon>
        <taxon>Perkinsea</taxon>
        <taxon>Perkinsida</taxon>
        <taxon>Perkinsidae</taxon>
        <taxon>Perkinsus</taxon>
    </lineage>
</organism>
<dbReference type="Proteomes" id="UP000574390">
    <property type="component" value="Unassembled WGS sequence"/>
</dbReference>
<dbReference type="AlphaFoldDB" id="A0A7J6PRR4"/>
<protein>
    <submittedName>
        <fullName evidence="1">Uncharacterized protein</fullName>
    </submittedName>
</protein>
<feature type="non-terminal residue" evidence="1">
    <location>
        <position position="1"/>
    </location>
</feature>
<evidence type="ECO:0000313" key="1">
    <source>
        <dbReference type="EMBL" id="KAF4698818.1"/>
    </source>
</evidence>
<comment type="caution">
    <text evidence="1">The sequence shown here is derived from an EMBL/GenBank/DDBJ whole genome shotgun (WGS) entry which is preliminary data.</text>
</comment>
<reference evidence="1 2" key="1">
    <citation type="submission" date="2020-04" db="EMBL/GenBank/DDBJ databases">
        <title>Perkinsus olseni comparative genomics.</title>
        <authorList>
            <person name="Bogema D.R."/>
        </authorList>
    </citation>
    <scope>NUCLEOTIDE SEQUENCE [LARGE SCALE GENOMIC DNA]</scope>
    <source>
        <strain evidence="1">ATCC PRA-205</strain>
    </source>
</reference>
<sequence>GNTSVGSGFSLLSWHKSDAALIANCSDDIFHPKDKIVSDDLQQYSVTSPRKFSGVSFPVRSDRTYRLAHADVTFDGMRSNVEALIDDLDGRPLEIENAPGYELFISRCVADDHLDCSNQHFKFEVGWPMSACNQSSWDSSRLIGTLDDSEKALLSRETELYCANG</sequence>
<gene>
    <name evidence="1" type="ORF">FOZ62_020897</name>
</gene>
<feature type="non-terminal residue" evidence="1">
    <location>
        <position position="165"/>
    </location>
</feature>
<proteinExistence type="predicted"/>
<accession>A0A7J6PRR4</accession>
<evidence type="ECO:0000313" key="2">
    <source>
        <dbReference type="Proteomes" id="UP000574390"/>
    </source>
</evidence>
<name>A0A7J6PRR4_PEROL</name>